<dbReference type="GO" id="GO:0005886">
    <property type="term" value="C:plasma membrane"/>
    <property type="evidence" value="ECO:0007669"/>
    <property type="project" value="UniProtKB-SubCell"/>
</dbReference>
<dbReference type="InterPro" id="IPR050833">
    <property type="entry name" value="Poly_Biosynth_Transport"/>
</dbReference>
<feature type="transmembrane region" description="Helical" evidence="7">
    <location>
        <begin position="278"/>
        <end position="306"/>
    </location>
</feature>
<evidence type="ECO:0000256" key="7">
    <source>
        <dbReference type="SAM" id="Phobius"/>
    </source>
</evidence>
<feature type="transmembrane region" description="Helical" evidence="7">
    <location>
        <begin position="133"/>
        <end position="153"/>
    </location>
</feature>
<dbReference type="Pfam" id="PF13440">
    <property type="entry name" value="Polysacc_synt_3"/>
    <property type="match status" value="1"/>
</dbReference>
<feature type="transmembrane region" description="Helical" evidence="7">
    <location>
        <begin position="12"/>
        <end position="28"/>
    </location>
</feature>
<name>A0A1Q9HMY7_9VIBR</name>
<dbReference type="Proteomes" id="UP000186313">
    <property type="component" value="Unassembled WGS sequence"/>
</dbReference>
<evidence type="ECO:0008006" key="10">
    <source>
        <dbReference type="Google" id="ProtNLM"/>
    </source>
</evidence>
<dbReference type="OrthoDB" id="7068429at2"/>
<sequence>MKGLLWVLFEKVGLAALSMLVAFWYAILLGPEGFGVASMFLATTLLVTAIQNNMQQNPLLATKVDFSTAMYASIKGWMLISVFTFLALYALMSLYWGDEYIALILVCVCHIPISSLSKVLLSELLRNQEYKTIALRSILGKLLGVVAGVSLAYAGHVKMAILVQSLVDLTIQLVVMATRSSLFSFRKIFTPFKRDERRLFRALFREGIPSGFNVIDGCFKTKGVIVLLGVVVGPYASGVFALAMKLVDVPRTMVGYGLTTWALGKLKAASTDIEKLRTAYVSISYVGVLVLAPAYLGMIAISLPLLNLFFGPEWSEAAYITNWLCVYYLVLALQLFVPPVLVITQNTHKTMKATVFSTCIMVIGSLVLVPILGLYGIIVALFMSALPLFYKQDVETKSLFSLTSLSAIKASAGVLLSAGAMLFVLVNINYQYGIDNMYLLIPIGIAVYGLCLITLYCTGLLNKQKLKSILSM</sequence>
<feature type="transmembrane region" description="Helical" evidence="7">
    <location>
        <begin position="326"/>
        <end position="343"/>
    </location>
</feature>
<dbReference type="PANTHER" id="PTHR30250:SF10">
    <property type="entry name" value="LIPOPOLYSACCHARIDE BIOSYNTHESIS PROTEIN WZXC"/>
    <property type="match status" value="1"/>
</dbReference>
<dbReference type="AlphaFoldDB" id="A0A1Q9HMY7"/>
<keyword evidence="6 7" id="KW-0472">Membrane</keyword>
<dbReference type="PANTHER" id="PTHR30250">
    <property type="entry name" value="PST FAMILY PREDICTED COLANIC ACID TRANSPORTER"/>
    <property type="match status" value="1"/>
</dbReference>
<evidence type="ECO:0000313" key="9">
    <source>
        <dbReference type="Proteomes" id="UP000186313"/>
    </source>
</evidence>
<protein>
    <recommendedName>
        <fullName evidence="10">Polysaccharide biosynthesis protein</fullName>
    </recommendedName>
</protein>
<feature type="transmembrane region" description="Helical" evidence="7">
    <location>
        <begin position="438"/>
        <end position="461"/>
    </location>
</feature>
<evidence type="ECO:0000256" key="5">
    <source>
        <dbReference type="ARBA" id="ARBA00022989"/>
    </source>
</evidence>
<keyword evidence="3" id="KW-1003">Cell membrane</keyword>
<comment type="similarity">
    <text evidence="2">Belongs to the polysaccharide synthase family.</text>
</comment>
<evidence type="ECO:0000256" key="2">
    <source>
        <dbReference type="ARBA" id="ARBA00007430"/>
    </source>
</evidence>
<gene>
    <name evidence="8" type="ORF">BIY22_16400</name>
</gene>
<organism evidence="8 9">
    <name type="scientific">Vibrio panuliri</name>
    <dbReference type="NCBI Taxonomy" id="1381081"/>
    <lineage>
        <taxon>Bacteria</taxon>
        <taxon>Pseudomonadati</taxon>
        <taxon>Pseudomonadota</taxon>
        <taxon>Gammaproteobacteria</taxon>
        <taxon>Vibrionales</taxon>
        <taxon>Vibrionaceae</taxon>
        <taxon>Vibrio</taxon>
    </lineage>
</organism>
<dbReference type="EMBL" id="MJMJ01000005">
    <property type="protein sequence ID" value="OLQ92090.1"/>
    <property type="molecule type" value="Genomic_DNA"/>
</dbReference>
<accession>A0A1Q9HMY7</accession>
<reference evidence="8 9" key="1">
    <citation type="submission" date="2016-09" db="EMBL/GenBank/DDBJ databases">
        <title>Genomic Taxonomy of the Vibrionaceae.</title>
        <authorList>
            <person name="Gonzalez-Castillo A."/>
            <person name="Gomez-Gil B."/>
            <person name="Enciso-Ibarra K."/>
        </authorList>
    </citation>
    <scope>NUCLEOTIDE SEQUENCE [LARGE SCALE GENOMIC DNA]</scope>
    <source>
        <strain evidence="8 9">CAIM 703</strain>
    </source>
</reference>
<dbReference type="RefSeq" id="WP_075706554.1">
    <property type="nucleotide sequence ID" value="NZ_MJMJ01000005.1"/>
</dbReference>
<comment type="subcellular location">
    <subcellularLocation>
        <location evidence="1">Cell membrane</location>
        <topology evidence="1">Multi-pass membrane protein</topology>
    </subcellularLocation>
</comment>
<evidence type="ECO:0000256" key="1">
    <source>
        <dbReference type="ARBA" id="ARBA00004651"/>
    </source>
</evidence>
<evidence type="ECO:0000256" key="4">
    <source>
        <dbReference type="ARBA" id="ARBA00022692"/>
    </source>
</evidence>
<feature type="transmembrane region" description="Helical" evidence="7">
    <location>
        <begin position="100"/>
        <end position="121"/>
    </location>
</feature>
<evidence type="ECO:0000256" key="6">
    <source>
        <dbReference type="ARBA" id="ARBA00023136"/>
    </source>
</evidence>
<comment type="caution">
    <text evidence="8">The sequence shown here is derived from an EMBL/GenBank/DDBJ whole genome shotgun (WGS) entry which is preliminary data.</text>
</comment>
<feature type="transmembrane region" description="Helical" evidence="7">
    <location>
        <begin position="74"/>
        <end position="94"/>
    </location>
</feature>
<feature type="transmembrane region" description="Helical" evidence="7">
    <location>
        <begin position="34"/>
        <end position="53"/>
    </location>
</feature>
<evidence type="ECO:0000313" key="8">
    <source>
        <dbReference type="EMBL" id="OLQ92090.1"/>
    </source>
</evidence>
<evidence type="ECO:0000256" key="3">
    <source>
        <dbReference type="ARBA" id="ARBA00022475"/>
    </source>
</evidence>
<proteinExistence type="inferred from homology"/>
<feature type="transmembrane region" description="Helical" evidence="7">
    <location>
        <begin position="355"/>
        <end position="386"/>
    </location>
</feature>
<feature type="transmembrane region" description="Helical" evidence="7">
    <location>
        <begin position="406"/>
        <end position="426"/>
    </location>
</feature>
<dbReference type="STRING" id="1381081.BIY22_16400"/>
<feature type="transmembrane region" description="Helical" evidence="7">
    <location>
        <begin position="224"/>
        <end position="243"/>
    </location>
</feature>
<keyword evidence="5 7" id="KW-1133">Transmembrane helix</keyword>
<keyword evidence="4 7" id="KW-0812">Transmembrane</keyword>